<sequence>MLGLLGKFFKPPPRTLWKDDAITFPPRSFDEASATAYLLASKKGKDDQDRLLLGMGTFNTSSKKNKHAFAEFEDIVTVWHYNGRRFS</sequence>
<name>A0AAV6VVL0_9ARAC</name>
<dbReference type="EMBL" id="JAFNEN010000024">
    <property type="protein sequence ID" value="KAG8199772.1"/>
    <property type="molecule type" value="Genomic_DNA"/>
</dbReference>
<keyword evidence="2" id="KW-1185">Reference proteome</keyword>
<accession>A0AAV6VVL0</accession>
<comment type="caution">
    <text evidence="1">The sequence shown here is derived from an EMBL/GenBank/DDBJ whole genome shotgun (WGS) entry which is preliminary data.</text>
</comment>
<proteinExistence type="predicted"/>
<protein>
    <submittedName>
        <fullName evidence="1">Uncharacterized protein</fullName>
    </submittedName>
</protein>
<gene>
    <name evidence="1" type="ORF">JTE90_000865</name>
</gene>
<dbReference type="Proteomes" id="UP000827092">
    <property type="component" value="Unassembled WGS sequence"/>
</dbReference>
<organism evidence="1 2">
    <name type="scientific">Oedothorax gibbosus</name>
    <dbReference type="NCBI Taxonomy" id="931172"/>
    <lineage>
        <taxon>Eukaryota</taxon>
        <taxon>Metazoa</taxon>
        <taxon>Ecdysozoa</taxon>
        <taxon>Arthropoda</taxon>
        <taxon>Chelicerata</taxon>
        <taxon>Arachnida</taxon>
        <taxon>Araneae</taxon>
        <taxon>Araneomorphae</taxon>
        <taxon>Entelegynae</taxon>
        <taxon>Araneoidea</taxon>
        <taxon>Linyphiidae</taxon>
        <taxon>Erigoninae</taxon>
        <taxon>Oedothorax</taxon>
    </lineage>
</organism>
<evidence type="ECO:0000313" key="1">
    <source>
        <dbReference type="EMBL" id="KAG8199772.1"/>
    </source>
</evidence>
<reference evidence="1 2" key="1">
    <citation type="journal article" date="2022" name="Nat. Ecol. Evol.">
        <title>A masculinizing supergene underlies an exaggerated male reproductive morph in a spider.</title>
        <authorList>
            <person name="Hendrickx F."/>
            <person name="De Corte Z."/>
            <person name="Sonet G."/>
            <person name="Van Belleghem S.M."/>
            <person name="Kostlbacher S."/>
            <person name="Vangestel C."/>
        </authorList>
    </citation>
    <scope>NUCLEOTIDE SEQUENCE [LARGE SCALE GENOMIC DNA]</scope>
    <source>
        <strain evidence="1">W744_W776</strain>
    </source>
</reference>
<evidence type="ECO:0000313" key="2">
    <source>
        <dbReference type="Proteomes" id="UP000827092"/>
    </source>
</evidence>
<dbReference type="AlphaFoldDB" id="A0AAV6VVL0"/>